<organism evidence="1 2">
    <name type="scientific">Klebsiella michiganensis</name>
    <dbReference type="NCBI Taxonomy" id="1134687"/>
    <lineage>
        <taxon>Bacteria</taxon>
        <taxon>Pseudomonadati</taxon>
        <taxon>Pseudomonadota</taxon>
        <taxon>Gammaproteobacteria</taxon>
        <taxon>Enterobacterales</taxon>
        <taxon>Enterobacteriaceae</taxon>
        <taxon>Klebsiella/Raoultella group</taxon>
        <taxon>Klebsiella</taxon>
    </lineage>
</organism>
<name>A0A2J5PMZ5_9ENTR</name>
<reference evidence="1 2" key="1">
    <citation type="submission" date="2017-11" db="EMBL/GenBank/DDBJ databases">
        <authorList>
            <person name="Han C.G."/>
        </authorList>
    </citation>
    <scope>NUCLEOTIDE SEQUENCE [LARGE SCALE GENOMIC DNA]</scope>
    <source>
        <strain evidence="1 2">A10</strain>
    </source>
</reference>
<gene>
    <name evidence="1" type="ORF">CWN49_19510</name>
</gene>
<evidence type="ECO:0000313" key="2">
    <source>
        <dbReference type="Proteomes" id="UP000234667"/>
    </source>
</evidence>
<evidence type="ECO:0000313" key="1">
    <source>
        <dbReference type="EMBL" id="PLO67075.1"/>
    </source>
</evidence>
<dbReference type="AlphaFoldDB" id="A0A2J5PMZ5"/>
<dbReference type="Proteomes" id="UP000234667">
    <property type="component" value="Unassembled WGS sequence"/>
</dbReference>
<accession>A0A2J5PMZ5</accession>
<comment type="caution">
    <text evidence="1">The sequence shown here is derived from an EMBL/GenBank/DDBJ whole genome shotgun (WGS) entry which is preliminary data.</text>
</comment>
<dbReference type="EMBL" id="PIDR01000652">
    <property type="protein sequence ID" value="PLO67075.1"/>
    <property type="molecule type" value="Genomic_DNA"/>
</dbReference>
<reference evidence="1 2" key="2">
    <citation type="submission" date="2018-01" db="EMBL/GenBank/DDBJ databases">
        <title>Genomic study of Klebsiella pneumoniae.</title>
        <authorList>
            <person name="Yang Y."/>
            <person name="Bicalho R."/>
        </authorList>
    </citation>
    <scope>NUCLEOTIDE SEQUENCE [LARGE SCALE GENOMIC DNA]</scope>
    <source>
        <strain evidence="1 2">A10</strain>
    </source>
</reference>
<proteinExistence type="predicted"/>
<sequence>MNGLARHVRIAAITTTKRALPVSESNGPFPCPSPDIELSWRLESNQTLCLARQCPHRCVPDSSRASHHFAALVGRTSCLKHLACTFPVVLRAHGSRELSGR</sequence>
<protein>
    <submittedName>
        <fullName evidence="1">Uncharacterized protein</fullName>
    </submittedName>
</protein>